<organism evidence="1 2">
    <name type="scientific">Rhizophagus irregularis</name>
    <dbReference type="NCBI Taxonomy" id="588596"/>
    <lineage>
        <taxon>Eukaryota</taxon>
        <taxon>Fungi</taxon>
        <taxon>Fungi incertae sedis</taxon>
        <taxon>Mucoromycota</taxon>
        <taxon>Glomeromycotina</taxon>
        <taxon>Glomeromycetes</taxon>
        <taxon>Glomerales</taxon>
        <taxon>Glomeraceae</taxon>
        <taxon>Rhizophagus</taxon>
    </lineage>
</organism>
<accession>A0A2N0SIZ1</accession>
<proteinExistence type="predicted"/>
<dbReference type="EMBL" id="LLXH01000021">
    <property type="protein sequence ID" value="PKC75524.1"/>
    <property type="molecule type" value="Genomic_DNA"/>
</dbReference>
<reference evidence="1 2" key="2">
    <citation type="submission" date="2017-10" db="EMBL/GenBank/DDBJ databases">
        <title>Genome analyses suggest a sexual origin of heterokaryosis in a supposedly ancient asexual fungus.</title>
        <authorList>
            <person name="Corradi N."/>
            <person name="Sedzielewska K."/>
            <person name="Noel J."/>
            <person name="Charron P."/>
            <person name="Farinelli L."/>
            <person name="Marton T."/>
            <person name="Kruger M."/>
            <person name="Pelin A."/>
            <person name="Brachmann A."/>
            <person name="Corradi N."/>
        </authorList>
    </citation>
    <scope>NUCLEOTIDE SEQUENCE [LARGE SCALE GENOMIC DNA]</scope>
    <source>
        <strain evidence="1 2">A1</strain>
    </source>
</reference>
<evidence type="ECO:0000313" key="2">
    <source>
        <dbReference type="Proteomes" id="UP000232688"/>
    </source>
</evidence>
<gene>
    <name evidence="1" type="ORF">RhiirA1_448710</name>
</gene>
<dbReference type="VEuPathDB" id="FungiDB:RhiirA1_448710"/>
<dbReference type="Proteomes" id="UP000232688">
    <property type="component" value="Unassembled WGS sequence"/>
</dbReference>
<dbReference type="AlphaFoldDB" id="A0A2N0SIZ1"/>
<dbReference type="VEuPathDB" id="FungiDB:RhiirFUN_020293"/>
<name>A0A2N0SIZ1_9GLOM</name>
<evidence type="ECO:0000313" key="1">
    <source>
        <dbReference type="EMBL" id="PKC75524.1"/>
    </source>
</evidence>
<comment type="caution">
    <text evidence="1">The sequence shown here is derived from an EMBL/GenBank/DDBJ whole genome shotgun (WGS) entry which is preliminary data.</text>
</comment>
<sequence>MSNLTTKTSVCLVERGPSKYILVLDHKCNRFIDIKVSTSKEIYERKYKDVLNPYMIFSIDCCAGFNLAKSNKNFKSFSYSTKDIPILWENSKEVKNEYEKVFIGFKNLKPKVIKFVPYNPLEKNENEKFNNKLPNEPEYKQIEHTQHSMTANNIYQPEDFPSEVNVFFNYVEENGIAPNSDYSYYSEYSLSTALLYNNTLLNDDVNDVSSSLNTQYMNNYIQNQDKQS</sequence>
<dbReference type="VEuPathDB" id="FungiDB:FUN_013190"/>
<reference evidence="1 2" key="1">
    <citation type="submission" date="2017-10" db="EMBL/GenBank/DDBJ databases">
        <title>Extensive intraspecific genome diversity in a model arbuscular mycorrhizal fungus.</title>
        <authorList>
            <person name="Chen E.C.H."/>
            <person name="Morin E."/>
            <person name="Baudet D."/>
            <person name="Noel J."/>
            <person name="Ndikumana S."/>
            <person name="Charron P."/>
            <person name="St-Onge C."/>
            <person name="Giorgi J."/>
            <person name="Grigoriev I.V."/>
            <person name="Roux C."/>
            <person name="Martin F.M."/>
            <person name="Corradi N."/>
        </authorList>
    </citation>
    <scope>NUCLEOTIDE SEQUENCE [LARGE SCALE GENOMIC DNA]</scope>
    <source>
        <strain evidence="1 2">A1</strain>
    </source>
</reference>
<protein>
    <submittedName>
        <fullName evidence="1">Uncharacterized protein</fullName>
    </submittedName>
</protein>